<organism evidence="2 3">
    <name type="scientific">Spirochaeta isovalerica</name>
    <dbReference type="NCBI Taxonomy" id="150"/>
    <lineage>
        <taxon>Bacteria</taxon>
        <taxon>Pseudomonadati</taxon>
        <taxon>Spirochaetota</taxon>
        <taxon>Spirochaetia</taxon>
        <taxon>Spirochaetales</taxon>
        <taxon>Spirochaetaceae</taxon>
        <taxon>Spirochaeta</taxon>
    </lineage>
</organism>
<proteinExistence type="predicted"/>
<name>A0A841R8Q1_9SPIO</name>
<gene>
    <name evidence="2" type="ORF">HNR50_001936</name>
</gene>
<dbReference type="Proteomes" id="UP000587760">
    <property type="component" value="Unassembled WGS sequence"/>
</dbReference>
<feature type="chain" id="PRO_5033046830" description="PsbP C-terminal domain-containing protein" evidence="1">
    <location>
        <begin position="20"/>
        <end position="159"/>
    </location>
</feature>
<reference evidence="2 3" key="1">
    <citation type="submission" date="2020-08" db="EMBL/GenBank/DDBJ databases">
        <title>Genomic Encyclopedia of Type Strains, Phase IV (KMG-IV): sequencing the most valuable type-strain genomes for metagenomic binning, comparative biology and taxonomic classification.</title>
        <authorList>
            <person name="Goeker M."/>
        </authorList>
    </citation>
    <scope>NUCLEOTIDE SEQUENCE [LARGE SCALE GENOMIC DNA]</scope>
    <source>
        <strain evidence="2 3">DSM 2461</strain>
    </source>
</reference>
<protein>
    <recommendedName>
        <fullName evidence="4">PsbP C-terminal domain-containing protein</fullName>
    </recommendedName>
</protein>
<feature type="signal peptide" evidence="1">
    <location>
        <begin position="1"/>
        <end position="19"/>
    </location>
</feature>
<comment type="caution">
    <text evidence="2">The sequence shown here is derived from an EMBL/GenBank/DDBJ whole genome shotgun (WGS) entry which is preliminary data.</text>
</comment>
<evidence type="ECO:0000313" key="2">
    <source>
        <dbReference type="EMBL" id="MBB6480273.1"/>
    </source>
</evidence>
<dbReference type="Gene3D" id="3.40.1000.10">
    <property type="entry name" value="Mog1/PsbP, alpha/beta/alpha sandwich"/>
    <property type="match status" value="1"/>
</dbReference>
<keyword evidence="1" id="KW-0732">Signal</keyword>
<evidence type="ECO:0000313" key="3">
    <source>
        <dbReference type="Proteomes" id="UP000587760"/>
    </source>
</evidence>
<dbReference type="EMBL" id="JACHGJ010000003">
    <property type="protein sequence ID" value="MBB6480273.1"/>
    <property type="molecule type" value="Genomic_DNA"/>
</dbReference>
<evidence type="ECO:0000256" key="1">
    <source>
        <dbReference type="SAM" id="SignalP"/>
    </source>
</evidence>
<accession>A0A841R8Q1</accession>
<sequence length="159" mass="18192">MKKIVLAAFLIVSMNVILASQDKMTASYGNIKIDIPLGWMVQYTQSPSVFFIFSPLEPNDTFQENANLVIEALPYKISLSDYISLSQEGLKSVYGKFEMLETAENYHIIRGYIGSTQVQQLQIFYVTDNNAYILTFSSNPDNFARFRDQFFTLAGTFRY</sequence>
<evidence type="ECO:0008006" key="4">
    <source>
        <dbReference type="Google" id="ProtNLM"/>
    </source>
</evidence>
<keyword evidence="3" id="KW-1185">Reference proteome</keyword>
<dbReference type="RefSeq" id="WP_184746370.1">
    <property type="nucleotide sequence ID" value="NZ_JACHGJ010000003.1"/>
</dbReference>
<dbReference type="AlphaFoldDB" id="A0A841R8Q1"/>